<reference evidence="2 3" key="1">
    <citation type="submission" date="2017-07" db="EMBL/GenBank/DDBJ databases">
        <title>First draft Genome Sequence of Nocardia cerradoensis isolated from human infection.</title>
        <authorList>
            <person name="Carrasco G."/>
        </authorList>
    </citation>
    <scope>NUCLEOTIDE SEQUENCE [LARGE SCALE GENOMIC DNA]</scope>
    <source>
        <strain evidence="2 3">CNM20130759</strain>
    </source>
</reference>
<accession>A0A231GUC9</accession>
<dbReference type="Gene3D" id="1.10.10.2910">
    <property type="match status" value="1"/>
</dbReference>
<protein>
    <recommendedName>
        <fullName evidence="1">IrrE N-terminal-like domain-containing protein</fullName>
    </recommendedName>
</protein>
<sequence length="268" mass="29792">MLRRSGRKPAVYHRSLPRGPLHSYRQRFTLAHELGHLKLAWHLGNKACEMPGTGPSENAAVHRYLEEQEADQFASCLLVPDRWLVELISSYGHDMDGMLGAIAVAKVSTTASLLALRRQLSVGWVFQINNQQNLLTSRGTALPGGLADAAQDHGCTELHKNKVRWWRLTAPFAIPPEDQGPRQTPDLLRGAIRSCERDHAEQKRIEQSANGIVGGGANQDAGKPPAEVFAALAYRFQRVDYVPITQHPDFHLWLARKARAVAAKPRRA</sequence>
<feature type="domain" description="IrrE N-terminal-like" evidence="1">
    <location>
        <begin position="21"/>
        <end position="96"/>
    </location>
</feature>
<dbReference type="AlphaFoldDB" id="A0A231GUC9"/>
<dbReference type="EMBL" id="NGAF01000039">
    <property type="protein sequence ID" value="OXR40145.1"/>
    <property type="molecule type" value="Genomic_DNA"/>
</dbReference>
<name>A0A231GUC9_9NOCA</name>
<keyword evidence="3" id="KW-1185">Reference proteome</keyword>
<dbReference type="InterPro" id="IPR052345">
    <property type="entry name" value="Rad_response_metalloprotease"/>
</dbReference>
<gene>
    <name evidence="2" type="ORF">B7C42_07769</name>
</gene>
<dbReference type="Pfam" id="PF06114">
    <property type="entry name" value="Peptidase_M78"/>
    <property type="match status" value="1"/>
</dbReference>
<dbReference type="PANTHER" id="PTHR43236">
    <property type="entry name" value="ANTITOXIN HIGA1"/>
    <property type="match status" value="1"/>
</dbReference>
<evidence type="ECO:0000313" key="2">
    <source>
        <dbReference type="EMBL" id="OXR40145.1"/>
    </source>
</evidence>
<comment type="caution">
    <text evidence="2">The sequence shown here is derived from an EMBL/GenBank/DDBJ whole genome shotgun (WGS) entry which is preliminary data.</text>
</comment>
<organism evidence="2 3">
    <name type="scientific">Nocardia cerradoensis</name>
    <dbReference type="NCBI Taxonomy" id="85688"/>
    <lineage>
        <taxon>Bacteria</taxon>
        <taxon>Bacillati</taxon>
        <taxon>Actinomycetota</taxon>
        <taxon>Actinomycetes</taxon>
        <taxon>Mycobacteriales</taxon>
        <taxon>Nocardiaceae</taxon>
        <taxon>Nocardia</taxon>
    </lineage>
</organism>
<proteinExistence type="predicted"/>
<evidence type="ECO:0000259" key="1">
    <source>
        <dbReference type="Pfam" id="PF06114"/>
    </source>
</evidence>
<dbReference type="Proteomes" id="UP000215506">
    <property type="component" value="Unassembled WGS sequence"/>
</dbReference>
<evidence type="ECO:0000313" key="3">
    <source>
        <dbReference type="Proteomes" id="UP000215506"/>
    </source>
</evidence>
<dbReference type="PANTHER" id="PTHR43236:SF1">
    <property type="entry name" value="BLL7220 PROTEIN"/>
    <property type="match status" value="1"/>
</dbReference>
<dbReference type="InterPro" id="IPR010359">
    <property type="entry name" value="IrrE_HExxH"/>
</dbReference>